<dbReference type="EC" id="5.3.1.8" evidence="3"/>
<evidence type="ECO:0000256" key="1">
    <source>
        <dbReference type="ARBA" id="ARBA00022723"/>
    </source>
</evidence>
<dbReference type="InterPro" id="IPR011051">
    <property type="entry name" value="RmlC_Cupin_sf"/>
</dbReference>
<keyword evidence="3" id="KW-0413">Isomerase</keyword>
<dbReference type="InterPro" id="IPR051804">
    <property type="entry name" value="Carb_Metab_Reg_Kinase/Isom"/>
</dbReference>
<evidence type="ECO:0000256" key="2">
    <source>
        <dbReference type="ARBA" id="ARBA00022833"/>
    </source>
</evidence>
<reference evidence="3 4" key="1">
    <citation type="submission" date="2020-08" db="EMBL/GenBank/DDBJ databases">
        <title>Sequencing the genomes of 1000 actinobacteria strains.</title>
        <authorList>
            <person name="Klenk H.-P."/>
        </authorList>
    </citation>
    <scope>NUCLEOTIDE SEQUENCE [LARGE SCALE GENOMIC DNA]</scope>
    <source>
        <strain evidence="3 4">DSM 45790</strain>
    </source>
</reference>
<dbReference type="GO" id="GO:0004476">
    <property type="term" value="F:mannose-6-phosphate isomerase activity"/>
    <property type="evidence" value="ECO:0007669"/>
    <property type="project" value="UniProtKB-EC"/>
</dbReference>
<dbReference type="GO" id="GO:0046872">
    <property type="term" value="F:metal ion binding"/>
    <property type="evidence" value="ECO:0007669"/>
    <property type="project" value="UniProtKB-KW"/>
</dbReference>
<protein>
    <submittedName>
        <fullName evidence="3">Mannose-6-phosphate isomerase</fullName>
        <ecNumber evidence="3">5.3.1.8</ecNumber>
    </submittedName>
</protein>
<comment type="caution">
    <text evidence="3">The sequence shown here is derived from an EMBL/GenBank/DDBJ whole genome shotgun (WGS) entry which is preliminary data.</text>
</comment>
<evidence type="ECO:0000313" key="3">
    <source>
        <dbReference type="EMBL" id="MBB5629763.1"/>
    </source>
</evidence>
<organism evidence="3 4">
    <name type="scientific">Sphaerisporangium krabiense</name>
    <dbReference type="NCBI Taxonomy" id="763782"/>
    <lineage>
        <taxon>Bacteria</taxon>
        <taxon>Bacillati</taxon>
        <taxon>Actinomycetota</taxon>
        <taxon>Actinomycetes</taxon>
        <taxon>Streptosporangiales</taxon>
        <taxon>Streptosporangiaceae</taxon>
        <taxon>Sphaerisporangium</taxon>
    </lineage>
</organism>
<dbReference type="AlphaFoldDB" id="A0A7W8Z9A2"/>
<name>A0A7W8Z9A2_9ACTN</name>
<keyword evidence="2" id="KW-0862">Zinc</keyword>
<dbReference type="PANTHER" id="PTHR42742:SF3">
    <property type="entry name" value="FRUCTOKINASE"/>
    <property type="match status" value="1"/>
</dbReference>
<dbReference type="CDD" id="cd07010">
    <property type="entry name" value="cupin_PMI_type_I_N_bac"/>
    <property type="match status" value="1"/>
</dbReference>
<sequence>MSSTPAPLFLADNRIPVYYSGGERISEFRGGGDGPTGPEDWVGSLTALPAAILPPGYPPDTGVSRTGRGSLRDLVEADPQAWLGEELAAAHGTESGLLVKLLDAGERLPVHCHPTRDFARAHLGSRFGKTEGWIVLAAAPGAQVWLGMRDRITAGELRSWITAQDGAAMLAAMNRIPVTGGQVFYVPAGLPHAIGAGVMVTELQEPTSFSVLAEHDAFGLGPEAATLGLGWDLALTCFDLNGYADRLGELMPAPRDLRSSSGGRLRSLFPAGADAYFRAWQAECTEELALPAGFAVLVVTGGAGTLVWNGGETPIARGQTLVVPAAAGPPRLRGTVRVIACLPPEC</sequence>
<gene>
    <name evidence="3" type="ORF">BJ981_005462</name>
</gene>
<dbReference type="Gene3D" id="2.60.120.10">
    <property type="entry name" value="Jelly Rolls"/>
    <property type="match status" value="2"/>
</dbReference>
<keyword evidence="4" id="KW-1185">Reference proteome</keyword>
<dbReference type="Proteomes" id="UP000588112">
    <property type="component" value="Unassembled WGS sequence"/>
</dbReference>
<dbReference type="EMBL" id="JACHBR010000001">
    <property type="protein sequence ID" value="MBB5629763.1"/>
    <property type="molecule type" value="Genomic_DNA"/>
</dbReference>
<keyword evidence="1" id="KW-0479">Metal-binding</keyword>
<dbReference type="InterPro" id="IPR014710">
    <property type="entry name" value="RmlC-like_jellyroll"/>
</dbReference>
<accession>A0A7W8Z9A2</accession>
<proteinExistence type="predicted"/>
<dbReference type="SUPFAM" id="SSF51182">
    <property type="entry name" value="RmlC-like cupins"/>
    <property type="match status" value="1"/>
</dbReference>
<dbReference type="PANTHER" id="PTHR42742">
    <property type="entry name" value="TRANSCRIPTIONAL REPRESSOR MPRA"/>
    <property type="match status" value="1"/>
</dbReference>
<evidence type="ECO:0000313" key="4">
    <source>
        <dbReference type="Proteomes" id="UP000588112"/>
    </source>
</evidence>
<dbReference type="RefSeq" id="WP_184615086.1">
    <property type="nucleotide sequence ID" value="NZ_BOOS01000031.1"/>
</dbReference>